<feature type="transmembrane region" description="Helical" evidence="2">
    <location>
        <begin position="176"/>
        <end position="198"/>
    </location>
</feature>
<dbReference type="RefSeq" id="XP_013265030.1">
    <property type="nucleotide sequence ID" value="XM_013409576.1"/>
</dbReference>
<evidence type="ECO:0000256" key="2">
    <source>
        <dbReference type="SAM" id="Phobius"/>
    </source>
</evidence>
<dbReference type="Proteomes" id="UP000027920">
    <property type="component" value="Unassembled WGS sequence"/>
</dbReference>
<feature type="transmembrane region" description="Helical" evidence="2">
    <location>
        <begin position="68"/>
        <end position="94"/>
    </location>
</feature>
<keyword evidence="2" id="KW-0472">Membrane</keyword>
<name>A0A072Q3F9_9EURO</name>
<dbReference type="GeneID" id="25275364"/>
<feature type="transmembrane region" description="Helical" evidence="2">
    <location>
        <begin position="210"/>
        <end position="231"/>
    </location>
</feature>
<feature type="compositionally biased region" description="Polar residues" evidence="1">
    <location>
        <begin position="13"/>
        <end position="46"/>
    </location>
</feature>
<feature type="transmembrane region" description="Helical" evidence="2">
    <location>
        <begin position="582"/>
        <end position="605"/>
    </location>
</feature>
<gene>
    <name evidence="3" type="ORF">A1O9_00412</name>
</gene>
<reference evidence="3 4" key="1">
    <citation type="submission" date="2013-03" db="EMBL/GenBank/DDBJ databases">
        <title>The Genome Sequence of Exophiala aquamarina CBS 119918.</title>
        <authorList>
            <consortium name="The Broad Institute Genomics Platform"/>
            <person name="Cuomo C."/>
            <person name="de Hoog S."/>
            <person name="Gorbushina A."/>
            <person name="Walker B."/>
            <person name="Young S.K."/>
            <person name="Zeng Q."/>
            <person name="Gargeya S."/>
            <person name="Fitzgerald M."/>
            <person name="Haas B."/>
            <person name="Abouelleil A."/>
            <person name="Allen A.W."/>
            <person name="Alvarado L."/>
            <person name="Arachchi H.M."/>
            <person name="Berlin A.M."/>
            <person name="Chapman S.B."/>
            <person name="Gainer-Dewar J."/>
            <person name="Goldberg J."/>
            <person name="Griggs A."/>
            <person name="Gujja S."/>
            <person name="Hansen M."/>
            <person name="Howarth C."/>
            <person name="Imamovic A."/>
            <person name="Ireland A."/>
            <person name="Larimer J."/>
            <person name="McCowan C."/>
            <person name="Murphy C."/>
            <person name="Pearson M."/>
            <person name="Poon T.W."/>
            <person name="Priest M."/>
            <person name="Roberts A."/>
            <person name="Saif S."/>
            <person name="Shea T."/>
            <person name="Sisk P."/>
            <person name="Sykes S."/>
            <person name="Wortman J."/>
            <person name="Nusbaum C."/>
            <person name="Birren B."/>
        </authorList>
    </citation>
    <scope>NUCLEOTIDE SEQUENCE [LARGE SCALE GENOMIC DNA]</scope>
    <source>
        <strain evidence="3 4">CBS 119918</strain>
    </source>
</reference>
<evidence type="ECO:0000313" key="4">
    <source>
        <dbReference type="Proteomes" id="UP000027920"/>
    </source>
</evidence>
<feature type="region of interest" description="Disordered" evidence="1">
    <location>
        <begin position="676"/>
        <end position="741"/>
    </location>
</feature>
<feature type="compositionally biased region" description="Polar residues" evidence="1">
    <location>
        <begin position="678"/>
        <end position="688"/>
    </location>
</feature>
<dbReference type="HOGENOM" id="CLU_019655_1_0_1"/>
<sequence>MKRHRAAPPPTPAQGNATILQNGQNASPAGQTKPPSVTTGPASQTALEAKTPAANPSLHRITGALGEIIWSLTCLSVPMIVLTGIFIGLVYGYLVSEDPLTSNDEAIFGERPESYDQSVYYYINYSATRLITVSSWTSTVTSFTSTFVMALVSYPLAKSYLSKSEAGTANELPTTYQFRLIIGLLGGSLGSLWSWLDYSLWRKRTRQTKLLWVTATALLVSVFLSLAILAVDTWLHVTTSTVPYDRLSPILAQPSASYSRILDPYCWNTTYDPASSGQCIGAINPPGNSINFPTASETARTLTNLSSVNAVLSCRLDEKPLAYITTAQRDPSLDFQASTYALGTTCKPSTRACNLQWDSYCTYAGGCIADMVTPAVTYNCGPNLHGDMLNNTGTPFNSSTGISQSPSSTGFFLQLFGKDNFIDPVARYGHNEITISNPFYFATGAQIATTEALADDPEAAQVSDRQSSGFILSCTSTVYELTYNFVNGSVVNGTYTVTNGTLPANIRWTLTNVQAYSQNSLESAWISGAQQSNTSQELADFFALRFSETALGMVVGMTEPASNLAERTRQHLLVARLPKAPFFALIVLNLLYAALGVLLAVLAIASQPRKTRDLQARLSIAGLVAALFEPHHTGAGTPHSKRSDSGIEGVFAEYHQRNHDGARVVVVHAGDGSHVFEKTSSQRLTMSDKSSRGQHTSEEPVVSTTNSEPLQPQVSQHQKNQPGQSLRVNPRNHQSGRSSTY</sequence>
<evidence type="ECO:0000256" key="1">
    <source>
        <dbReference type="SAM" id="MobiDB-lite"/>
    </source>
</evidence>
<dbReference type="AlphaFoldDB" id="A0A072Q3F9"/>
<feature type="transmembrane region" description="Helical" evidence="2">
    <location>
        <begin position="136"/>
        <end position="156"/>
    </location>
</feature>
<dbReference type="OrthoDB" id="3344043at2759"/>
<feature type="compositionally biased region" description="Polar residues" evidence="1">
    <location>
        <begin position="702"/>
        <end position="741"/>
    </location>
</feature>
<protein>
    <submittedName>
        <fullName evidence="3">Uncharacterized protein</fullName>
    </submittedName>
</protein>
<dbReference type="EMBL" id="AMGV01000001">
    <property type="protein sequence ID" value="KEF62440.1"/>
    <property type="molecule type" value="Genomic_DNA"/>
</dbReference>
<feature type="compositionally biased region" description="Basic and acidic residues" evidence="1">
    <location>
        <begin position="689"/>
        <end position="698"/>
    </location>
</feature>
<feature type="region of interest" description="Disordered" evidence="1">
    <location>
        <begin position="1"/>
        <end position="46"/>
    </location>
</feature>
<organism evidence="3 4">
    <name type="scientific">Exophiala aquamarina CBS 119918</name>
    <dbReference type="NCBI Taxonomy" id="1182545"/>
    <lineage>
        <taxon>Eukaryota</taxon>
        <taxon>Fungi</taxon>
        <taxon>Dikarya</taxon>
        <taxon>Ascomycota</taxon>
        <taxon>Pezizomycotina</taxon>
        <taxon>Eurotiomycetes</taxon>
        <taxon>Chaetothyriomycetidae</taxon>
        <taxon>Chaetothyriales</taxon>
        <taxon>Herpotrichiellaceae</taxon>
        <taxon>Exophiala</taxon>
    </lineage>
</organism>
<dbReference type="STRING" id="1182545.A0A072Q3F9"/>
<dbReference type="VEuPathDB" id="FungiDB:A1O9_00412"/>
<evidence type="ECO:0000313" key="3">
    <source>
        <dbReference type="EMBL" id="KEF62440.1"/>
    </source>
</evidence>
<keyword evidence="2" id="KW-0812">Transmembrane</keyword>
<keyword evidence="4" id="KW-1185">Reference proteome</keyword>
<comment type="caution">
    <text evidence="3">The sequence shown here is derived from an EMBL/GenBank/DDBJ whole genome shotgun (WGS) entry which is preliminary data.</text>
</comment>
<proteinExistence type="predicted"/>
<keyword evidence="2" id="KW-1133">Transmembrane helix</keyword>
<accession>A0A072Q3F9</accession>